<organism evidence="2 3">
    <name type="scientific">Arcanobacterium wilhelmae</name>
    <dbReference type="NCBI Taxonomy" id="1803177"/>
    <lineage>
        <taxon>Bacteria</taxon>
        <taxon>Bacillati</taxon>
        <taxon>Actinomycetota</taxon>
        <taxon>Actinomycetes</taxon>
        <taxon>Actinomycetales</taxon>
        <taxon>Actinomycetaceae</taxon>
        <taxon>Arcanobacterium</taxon>
    </lineage>
</organism>
<keyword evidence="1" id="KW-0472">Membrane</keyword>
<dbReference type="Pfam" id="PF11377">
    <property type="entry name" value="DUF3180"/>
    <property type="match status" value="1"/>
</dbReference>
<keyword evidence="3" id="KW-1185">Reference proteome</keyword>
<keyword evidence="1" id="KW-1133">Transmembrane helix</keyword>
<feature type="transmembrane region" description="Helical" evidence="1">
    <location>
        <begin position="85"/>
        <end position="109"/>
    </location>
</feature>
<dbReference type="EMBL" id="JAUSQW010000001">
    <property type="protein sequence ID" value="MDP9800613.1"/>
    <property type="molecule type" value="Genomic_DNA"/>
</dbReference>
<gene>
    <name evidence="2" type="ORF">J2S49_000689</name>
</gene>
<evidence type="ECO:0000256" key="1">
    <source>
        <dbReference type="SAM" id="Phobius"/>
    </source>
</evidence>
<comment type="caution">
    <text evidence="2">The sequence shown here is derived from an EMBL/GenBank/DDBJ whole genome shotgun (WGS) entry which is preliminary data.</text>
</comment>
<evidence type="ECO:0008006" key="4">
    <source>
        <dbReference type="Google" id="ProtNLM"/>
    </source>
</evidence>
<name>A0ABT9NAS3_9ACTO</name>
<keyword evidence="1" id="KW-0812">Transmembrane</keyword>
<feature type="transmembrane region" description="Helical" evidence="1">
    <location>
        <begin position="12"/>
        <end position="36"/>
    </location>
</feature>
<feature type="transmembrane region" description="Helical" evidence="1">
    <location>
        <begin position="121"/>
        <end position="142"/>
    </location>
</feature>
<feature type="transmembrane region" description="Helical" evidence="1">
    <location>
        <begin position="42"/>
        <end position="64"/>
    </location>
</feature>
<protein>
    <recommendedName>
        <fullName evidence="4">DUF3180 domain-containing protein</fullName>
    </recommendedName>
</protein>
<dbReference type="RefSeq" id="WP_278057975.1">
    <property type="nucleotide sequence ID" value="NZ_CP121247.1"/>
</dbReference>
<dbReference type="InterPro" id="IPR021517">
    <property type="entry name" value="DUF3180"/>
</dbReference>
<dbReference type="Proteomes" id="UP001235966">
    <property type="component" value="Unassembled WGS sequence"/>
</dbReference>
<accession>A0ABT9NAS3</accession>
<sequence length="165" mass="16612">MAGKDGKLQPTSIRMLLVVAAIAFLTVFVVVDVWISRGGAPFAVSALAGIVPVGLGVVALVLAWPVRQYQRQKMAIDPLSAARAYVYALACSRGGALAGGAVAGVAAAYARTGPTSSLEGAMWGAVVCALSGVVLAASGLVAESWCRIDDTDDDGAAPPRGAMPA</sequence>
<proteinExistence type="predicted"/>
<reference evidence="2 3" key="1">
    <citation type="submission" date="2023-07" db="EMBL/GenBank/DDBJ databases">
        <title>Sequencing the genomes of 1000 actinobacteria strains.</title>
        <authorList>
            <person name="Klenk H.-P."/>
        </authorList>
    </citation>
    <scope>NUCLEOTIDE SEQUENCE [LARGE SCALE GENOMIC DNA]</scope>
    <source>
        <strain evidence="2 3">DSM 102162</strain>
    </source>
</reference>
<evidence type="ECO:0000313" key="3">
    <source>
        <dbReference type="Proteomes" id="UP001235966"/>
    </source>
</evidence>
<evidence type="ECO:0000313" key="2">
    <source>
        <dbReference type="EMBL" id="MDP9800613.1"/>
    </source>
</evidence>